<accession>A0A7K3M0P1</accession>
<dbReference type="SUPFAM" id="SSF48371">
    <property type="entry name" value="ARM repeat"/>
    <property type="match status" value="1"/>
</dbReference>
<dbReference type="InterPro" id="IPR011989">
    <property type="entry name" value="ARM-like"/>
</dbReference>
<reference evidence="1 2" key="1">
    <citation type="submission" date="2019-11" db="EMBL/GenBank/DDBJ databases">
        <authorList>
            <person name="Li X.-J."/>
            <person name="Feng X.-M."/>
        </authorList>
    </citation>
    <scope>NUCLEOTIDE SEQUENCE [LARGE SCALE GENOMIC DNA]</scope>
    <source>
        <strain evidence="1 2">XMNu-373</strain>
    </source>
</reference>
<gene>
    <name evidence="1" type="ORF">F7O44_07015</name>
</gene>
<name>A0A7K3M0P1_9ACTN</name>
<organism evidence="1 2">
    <name type="scientific">Phytoactinopolyspora mesophila</name>
    <dbReference type="NCBI Taxonomy" id="2650750"/>
    <lineage>
        <taxon>Bacteria</taxon>
        <taxon>Bacillati</taxon>
        <taxon>Actinomycetota</taxon>
        <taxon>Actinomycetes</taxon>
        <taxon>Jiangellales</taxon>
        <taxon>Jiangellaceae</taxon>
        <taxon>Phytoactinopolyspora</taxon>
    </lineage>
</organism>
<keyword evidence="2" id="KW-1185">Reference proteome</keyword>
<comment type="caution">
    <text evidence="1">The sequence shown here is derived from an EMBL/GenBank/DDBJ whole genome shotgun (WGS) entry which is preliminary data.</text>
</comment>
<evidence type="ECO:0000313" key="1">
    <source>
        <dbReference type="EMBL" id="NDL56820.1"/>
    </source>
</evidence>
<dbReference type="AlphaFoldDB" id="A0A7K3M0P1"/>
<proteinExistence type="predicted"/>
<dbReference type="Gene3D" id="1.25.10.10">
    <property type="entry name" value="Leucine-rich Repeat Variant"/>
    <property type="match status" value="2"/>
</dbReference>
<dbReference type="Proteomes" id="UP000460435">
    <property type="component" value="Unassembled WGS sequence"/>
</dbReference>
<protein>
    <submittedName>
        <fullName evidence="1">HEAT repeat domain-containing protein</fullName>
    </submittedName>
</protein>
<evidence type="ECO:0000313" key="2">
    <source>
        <dbReference type="Proteomes" id="UP000460435"/>
    </source>
</evidence>
<dbReference type="Pfam" id="PF13646">
    <property type="entry name" value="HEAT_2"/>
    <property type="match status" value="1"/>
</dbReference>
<dbReference type="RefSeq" id="WP_162449525.1">
    <property type="nucleotide sequence ID" value="NZ_WLZY01000002.1"/>
</dbReference>
<dbReference type="EMBL" id="WLZY01000002">
    <property type="protein sequence ID" value="NDL56820.1"/>
    <property type="molecule type" value="Genomic_DNA"/>
</dbReference>
<dbReference type="InterPro" id="IPR016024">
    <property type="entry name" value="ARM-type_fold"/>
</dbReference>
<sequence>MNSSQQPMYAARLREALNDTRPSVRLQAAMAAGTRPDPADLDVLVEQCAVEPEFFVRDMLTWLLTRLPASLTVPRLLTEAGSTAAQARSQALHTLSKIGDPRGWAAITPARLRDSDDDVARSAWRAAAILVPPGNEPALADELVAQLGRGDRDVQLSLTRALVALADAAAPALREATAHPDPRVRTHALATERFREDPDAGFDLAVAEALRLDALASVASES</sequence>